<protein>
    <submittedName>
        <fullName evidence="3">Aa3-type cytochrome c oxidase subunit IV</fullName>
    </submittedName>
</protein>
<proteinExistence type="predicted"/>
<evidence type="ECO:0000259" key="2">
    <source>
        <dbReference type="Pfam" id="PF07835"/>
    </source>
</evidence>
<evidence type="ECO:0000313" key="4">
    <source>
        <dbReference type="Proteomes" id="UP000468901"/>
    </source>
</evidence>
<dbReference type="Pfam" id="PF07835">
    <property type="entry name" value="COX4_pro_2"/>
    <property type="match status" value="1"/>
</dbReference>
<evidence type="ECO:0000313" key="3">
    <source>
        <dbReference type="EMBL" id="KAB7740762.1"/>
    </source>
</evidence>
<comment type="caution">
    <text evidence="3">The sequence shown here is derived from an EMBL/GenBank/DDBJ whole genome shotgun (WGS) entry which is preliminary data.</text>
</comment>
<keyword evidence="4" id="KW-1185">Reference proteome</keyword>
<dbReference type="EMBL" id="WESC01000005">
    <property type="protein sequence ID" value="KAB7740762.1"/>
    <property type="molecule type" value="Genomic_DNA"/>
</dbReference>
<dbReference type="Gene3D" id="1.20.5.160">
    <property type="entry name" value="Bacterial aa3 type cytochrome c oxidase subunit IV"/>
    <property type="match status" value="1"/>
</dbReference>
<keyword evidence="1" id="KW-1133">Transmembrane helix</keyword>
<reference evidence="3 4" key="1">
    <citation type="submission" date="2019-09" db="EMBL/GenBank/DDBJ databases">
        <title>Parvibaculum sedimenti sp. nov., isolated from sediment.</title>
        <authorList>
            <person name="Wang Y."/>
        </authorList>
    </citation>
    <scope>NUCLEOTIDE SEQUENCE [LARGE SCALE GENOMIC DNA]</scope>
    <source>
        <strain evidence="3 4">HXT-9</strain>
    </source>
</reference>
<keyword evidence="1" id="KW-0472">Membrane</keyword>
<dbReference type="InterPro" id="IPR036596">
    <property type="entry name" value="Cyt-C_aa3_sf"/>
</dbReference>
<name>A0A6N6VNN3_9HYPH</name>
<feature type="domain" description="Cytochrome c oxidase subunit IV bacterial aa3 type" evidence="2">
    <location>
        <begin position="11"/>
        <end position="48"/>
    </location>
</feature>
<dbReference type="SUPFAM" id="SSF81469">
    <property type="entry name" value="Bacterial aa3 type cytochrome c oxidase subunit IV"/>
    <property type="match status" value="1"/>
</dbReference>
<dbReference type="RefSeq" id="WP_152215593.1">
    <property type="nucleotide sequence ID" value="NZ_JBAQYD010000115.1"/>
</dbReference>
<accession>A0A6N6VNN3</accession>
<dbReference type="InterPro" id="IPR012422">
    <property type="entry name" value="Cyt_c_oxidase_su4_bac-aa3"/>
</dbReference>
<keyword evidence="1" id="KW-0812">Transmembrane</keyword>
<sequence length="49" mass="5295">MAENQAQAGWGAEMNAEEHIGTYDAFIKGSKWGIVGLVVLLVLMATFLL</sequence>
<organism evidence="3 4">
    <name type="scientific">Parvibaculum sedimenti</name>
    <dbReference type="NCBI Taxonomy" id="2608632"/>
    <lineage>
        <taxon>Bacteria</taxon>
        <taxon>Pseudomonadati</taxon>
        <taxon>Pseudomonadota</taxon>
        <taxon>Alphaproteobacteria</taxon>
        <taxon>Hyphomicrobiales</taxon>
        <taxon>Parvibaculaceae</taxon>
        <taxon>Parvibaculum</taxon>
    </lineage>
</organism>
<gene>
    <name evidence="3" type="ORF">F2P47_06870</name>
</gene>
<feature type="transmembrane region" description="Helical" evidence="1">
    <location>
        <begin position="32"/>
        <end position="48"/>
    </location>
</feature>
<dbReference type="Proteomes" id="UP000468901">
    <property type="component" value="Unassembled WGS sequence"/>
</dbReference>
<dbReference type="AlphaFoldDB" id="A0A6N6VNN3"/>
<evidence type="ECO:0000256" key="1">
    <source>
        <dbReference type="SAM" id="Phobius"/>
    </source>
</evidence>